<dbReference type="AlphaFoldDB" id="A0AA37WHG1"/>
<dbReference type="Gene3D" id="2.40.170.20">
    <property type="entry name" value="TonB-dependent receptor, beta-barrel domain"/>
    <property type="match status" value="1"/>
</dbReference>
<evidence type="ECO:0000256" key="1">
    <source>
        <dbReference type="ARBA" id="ARBA00004571"/>
    </source>
</evidence>
<gene>
    <name evidence="12" type="ORF">GCM10007940_33810</name>
</gene>
<keyword evidence="12" id="KW-0675">Receptor</keyword>
<evidence type="ECO:0000256" key="4">
    <source>
        <dbReference type="ARBA" id="ARBA00022692"/>
    </source>
</evidence>
<evidence type="ECO:0000256" key="7">
    <source>
        <dbReference type="ARBA" id="ARBA00023237"/>
    </source>
</evidence>
<dbReference type="InterPro" id="IPR000531">
    <property type="entry name" value="Beta-barrel_TonB"/>
</dbReference>
<keyword evidence="7 8" id="KW-0998">Cell outer membrane</keyword>
<keyword evidence="13" id="KW-1185">Reference proteome</keyword>
<keyword evidence="3 8" id="KW-1134">Transmembrane beta strand</keyword>
<keyword evidence="2 8" id="KW-0813">Transport</keyword>
<keyword evidence="4 8" id="KW-0812">Transmembrane</keyword>
<reference evidence="12" key="1">
    <citation type="journal article" date="2014" name="Int. J. Syst. Evol. Microbiol.">
        <title>Complete genome sequence of Corynebacterium casei LMG S-19264T (=DSM 44701T), isolated from a smear-ripened cheese.</title>
        <authorList>
            <consortium name="US DOE Joint Genome Institute (JGI-PGF)"/>
            <person name="Walter F."/>
            <person name="Albersmeier A."/>
            <person name="Kalinowski J."/>
            <person name="Ruckert C."/>
        </authorList>
    </citation>
    <scope>NUCLEOTIDE SEQUENCE</scope>
    <source>
        <strain evidence="12">NBRC 108769</strain>
    </source>
</reference>
<accession>A0AA37WHG1</accession>
<dbReference type="Pfam" id="PF07715">
    <property type="entry name" value="Plug"/>
    <property type="match status" value="1"/>
</dbReference>
<comment type="subcellular location">
    <subcellularLocation>
        <location evidence="1 8">Cell outer membrane</location>
        <topology evidence="1 8">Multi-pass membrane protein</topology>
    </subcellularLocation>
</comment>
<dbReference type="Pfam" id="PF00593">
    <property type="entry name" value="TonB_dep_Rec_b-barrel"/>
    <property type="match status" value="1"/>
</dbReference>
<keyword evidence="6 8" id="KW-0472">Membrane</keyword>
<dbReference type="PANTHER" id="PTHR40980">
    <property type="entry name" value="PLUG DOMAIN-CONTAINING PROTEIN"/>
    <property type="match status" value="1"/>
</dbReference>
<dbReference type="PANTHER" id="PTHR40980:SF4">
    <property type="entry name" value="TONB-DEPENDENT RECEPTOR-LIKE BETA-BARREL DOMAIN-CONTAINING PROTEIN"/>
    <property type="match status" value="1"/>
</dbReference>
<dbReference type="RefSeq" id="WP_235292712.1">
    <property type="nucleotide sequence ID" value="NZ_BSOH01000023.1"/>
</dbReference>
<comment type="caution">
    <text evidence="12">The sequence shown here is derived from an EMBL/GenBank/DDBJ whole genome shotgun (WGS) entry which is preliminary data.</text>
</comment>
<dbReference type="InterPro" id="IPR039426">
    <property type="entry name" value="TonB-dep_rcpt-like"/>
</dbReference>
<keyword evidence="5 9" id="KW-0798">TonB box</keyword>
<evidence type="ECO:0000256" key="6">
    <source>
        <dbReference type="ARBA" id="ARBA00023136"/>
    </source>
</evidence>
<dbReference type="InterPro" id="IPR008969">
    <property type="entry name" value="CarboxyPept-like_regulatory"/>
</dbReference>
<dbReference type="SUPFAM" id="SSF49464">
    <property type="entry name" value="Carboxypeptidase regulatory domain-like"/>
    <property type="match status" value="1"/>
</dbReference>
<evidence type="ECO:0000313" key="13">
    <source>
        <dbReference type="Proteomes" id="UP001156666"/>
    </source>
</evidence>
<dbReference type="InterPro" id="IPR012910">
    <property type="entry name" value="Plug_dom"/>
</dbReference>
<dbReference type="Gene3D" id="2.60.40.1120">
    <property type="entry name" value="Carboxypeptidase-like, regulatory domain"/>
    <property type="match status" value="1"/>
</dbReference>
<evidence type="ECO:0000313" key="12">
    <source>
        <dbReference type="EMBL" id="GLR18765.1"/>
    </source>
</evidence>
<dbReference type="Pfam" id="PF13715">
    <property type="entry name" value="CarbopepD_reg_2"/>
    <property type="match status" value="1"/>
</dbReference>
<comment type="similarity">
    <text evidence="8 9">Belongs to the TonB-dependent receptor family.</text>
</comment>
<name>A0AA37WHG1_9BACT</name>
<feature type="domain" description="TonB-dependent receptor plug" evidence="11">
    <location>
        <begin position="138"/>
        <end position="239"/>
    </location>
</feature>
<sequence>MEKIYTTLRTSLFILSLSFISITLIGADSFANGIISGKITDASTGESLAFANVSLDSTSIGTTTDLEGNYTLFAPEGNYTLVVSYLGYTDVRQEIQIQDGEKITIDVELTFGTLLEAVTISAQASGQISAINEQLASNKIVNVISAEKMEELPDANAAESIGRLPGISVSRSSGEANKVIVRGLSPKYSNVSIEGIKMPSTNDYDRSVDLNLIQGEMLSGVEVSKSLRADMDADAIGGTINLKLRSASEGLKFNTNVEGGYNFLGSSFNNYKVVGAVSNRFFKNKIGARLQLTSETKQLPSHRFGGSYSGAILSQVLDSEGNLTGEESYKFRTLGATLTDQNTQRSRNGATLVLDYDSDFFEVKYFSLYNRKIDESTNRTNSFTFTSPNEPYRQNVGEYRNNTNFTINSLQTKYKFLGTNLNLTLSTSIANSTSPSTSFDFLQLDDGADPINQDYLIFRHPAEVLNSFQNIDVNSTYFQGASLSTSTLKDINRDILLNYEIPFELNKNFSGVITVGGKYHLLTRDSGQDEDFVDYQYGIGRSRKEALIALYPWIETNLGAQRGLEAINFLDPNYDPGVFLDGRYNLGWSADINMLSEMHKDFKDNSEKSFQKGGYSNFYKDYTNREESYAGFAMVEFNLWKKLMILPGLRYEREATSYQSYLLFTQSGSVSGIKGVPRPTSADRMNEFLFPSLNMKYKINDWSFLQAAAYRSTSRPDFRRLSPLVIIPEYSTSAFTSGNPYLKPSTAYNYDLGLAVYGNKIGLFTVNAFYKEVTGFIFTMNNYFPLRNDRIINAPSTFLDGLPGEELYPYDELEPVARTNIAFNNLEKSSYKGIEVSWQTNFWYLSNFLKGFVLDVNATFLTSSTHYPYFDEAVVGVDSSGFFPKDIIGFEYKTREGRFADQPNKIVNVILGYDIKGFSSRLSFRYQERSITGIDTRLALSESYYDDFVLVDLSLKQNITERLSIYANATNILNHIDDYFVEYIDQDPLPTSSEQYGRRIQFGLRYNY</sequence>
<evidence type="ECO:0000256" key="2">
    <source>
        <dbReference type="ARBA" id="ARBA00022448"/>
    </source>
</evidence>
<dbReference type="NCBIfam" id="TIGR01782">
    <property type="entry name" value="TonB-Xanth-Caul"/>
    <property type="match status" value="1"/>
</dbReference>
<dbReference type="Proteomes" id="UP001156666">
    <property type="component" value="Unassembled WGS sequence"/>
</dbReference>
<dbReference type="PROSITE" id="PS52016">
    <property type="entry name" value="TONB_DEPENDENT_REC_3"/>
    <property type="match status" value="1"/>
</dbReference>
<dbReference type="SUPFAM" id="SSF56935">
    <property type="entry name" value="Porins"/>
    <property type="match status" value="1"/>
</dbReference>
<evidence type="ECO:0000256" key="3">
    <source>
        <dbReference type="ARBA" id="ARBA00022452"/>
    </source>
</evidence>
<dbReference type="Gene3D" id="2.170.130.10">
    <property type="entry name" value="TonB-dependent receptor, plug domain"/>
    <property type="match status" value="1"/>
</dbReference>
<dbReference type="GO" id="GO:0009279">
    <property type="term" value="C:cell outer membrane"/>
    <property type="evidence" value="ECO:0007669"/>
    <property type="project" value="UniProtKB-SubCell"/>
</dbReference>
<evidence type="ECO:0000259" key="10">
    <source>
        <dbReference type="Pfam" id="PF00593"/>
    </source>
</evidence>
<evidence type="ECO:0000259" key="11">
    <source>
        <dbReference type="Pfam" id="PF07715"/>
    </source>
</evidence>
<organism evidence="12 13">
    <name type="scientific">Portibacter lacus</name>
    <dbReference type="NCBI Taxonomy" id="1099794"/>
    <lineage>
        <taxon>Bacteria</taxon>
        <taxon>Pseudomonadati</taxon>
        <taxon>Bacteroidota</taxon>
        <taxon>Saprospiria</taxon>
        <taxon>Saprospirales</taxon>
        <taxon>Haliscomenobacteraceae</taxon>
        <taxon>Portibacter</taxon>
    </lineage>
</organism>
<dbReference type="InterPro" id="IPR010104">
    <property type="entry name" value="TonB_rcpt_bac"/>
</dbReference>
<evidence type="ECO:0000256" key="8">
    <source>
        <dbReference type="PROSITE-ProRule" id="PRU01360"/>
    </source>
</evidence>
<reference evidence="12" key="2">
    <citation type="submission" date="2023-01" db="EMBL/GenBank/DDBJ databases">
        <title>Draft genome sequence of Portibacter lacus strain NBRC 108769.</title>
        <authorList>
            <person name="Sun Q."/>
            <person name="Mori K."/>
        </authorList>
    </citation>
    <scope>NUCLEOTIDE SEQUENCE</scope>
    <source>
        <strain evidence="12">NBRC 108769</strain>
    </source>
</reference>
<dbReference type="InterPro" id="IPR036942">
    <property type="entry name" value="Beta-barrel_TonB_sf"/>
</dbReference>
<dbReference type="EMBL" id="BSOH01000023">
    <property type="protein sequence ID" value="GLR18765.1"/>
    <property type="molecule type" value="Genomic_DNA"/>
</dbReference>
<evidence type="ECO:0000256" key="9">
    <source>
        <dbReference type="RuleBase" id="RU003357"/>
    </source>
</evidence>
<evidence type="ECO:0000256" key="5">
    <source>
        <dbReference type="ARBA" id="ARBA00023077"/>
    </source>
</evidence>
<dbReference type="InterPro" id="IPR037066">
    <property type="entry name" value="Plug_dom_sf"/>
</dbReference>
<proteinExistence type="inferred from homology"/>
<protein>
    <submittedName>
        <fullName evidence="12">TonB-dependent receptor</fullName>
    </submittedName>
</protein>
<feature type="domain" description="TonB-dependent receptor-like beta-barrel" evidence="10">
    <location>
        <begin position="466"/>
        <end position="972"/>
    </location>
</feature>